<name>A0A2J6PZZ4_9HELO</name>
<dbReference type="InterPro" id="IPR014710">
    <property type="entry name" value="RmlC-like_jellyroll"/>
</dbReference>
<dbReference type="Gene3D" id="2.60.120.10">
    <property type="entry name" value="Jelly Rolls"/>
    <property type="match status" value="1"/>
</dbReference>
<evidence type="ECO:0000313" key="1">
    <source>
        <dbReference type="EMBL" id="PMD19578.1"/>
    </source>
</evidence>
<gene>
    <name evidence="1" type="ORF">NA56DRAFT_194200</name>
</gene>
<dbReference type="SUPFAM" id="SSF51182">
    <property type="entry name" value="RmlC-like cupins"/>
    <property type="match status" value="1"/>
</dbReference>
<organism evidence="1 2">
    <name type="scientific">Hyaloscypha hepaticicola</name>
    <dbReference type="NCBI Taxonomy" id="2082293"/>
    <lineage>
        <taxon>Eukaryota</taxon>
        <taxon>Fungi</taxon>
        <taxon>Dikarya</taxon>
        <taxon>Ascomycota</taxon>
        <taxon>Pezizomycotina</taxon>
        <taxon>Leotiomycetes</taxon>
        <taxon>Helotiales</taxon>
        <taxon>Hyaloscyphaceae</taxon>
        <taxon>Hyaloscypha</taxon>
    </lineage>
</organism>
<dbReference type="OrthoDB" id="9976870at2759"/>
<keyword evidence="2" id="KW-1185">Reference proteome</keyword>
<protein>
    <recommendedName>
        <fullName evidence="3">Cupin 2 conserved barrel domain-containing protein</fullName>
    </recommendedName>
</protein>
<evidence type="ECO:0000313" key="2">
    <source>
        <dbReference type="Proteomes" id="UP000235672"/>
    </source>
</evidence>
<dbReference type="Proteomes" id="UP000235672">
    <property type="component" value="Unassembled WGS sequence"/>
</dbReference>
<dbReference type="STRING" id="1745343.A0A2J6PZZ4"/>
<dbReference type="InterPro" id="IPR011051">
    <property type="entry name" value="RmlC_Cupin_sf"/>
</dbReference>
<dbReference type="EMBL" id="KZ613488">
    <property type="protein sequence ID" value="PMD19578.1"/>
    <property type="molecule type" value="Genomic_DNA"/>
</dbReference>
<sequence>MLSFLRAPTPPRRHTANLAIIEYEDGTSSQTFHGLDSRYFVSHRIPNNKSFFNPPQHLHLFQTEEFIVEQGTGIWYQPTAGNPSHRRIVKQASDADPIVRLPRGKFHRFENASDTETLVVGIRVDPPGKNAVKEEQFFRNFFGYLDDCRKHGSQPSIFQLELFLHTVDGPLAIPVPGPDSVKWWVSRMMVLFLGVVIGEWVLGYRRTYPEYYSGKDTGK</sequence>
<evidence type="ECO:0008006" key="3">
    <source>
        <dbReference type="Google" id="ProtNLM"/>
    </source>
</evidence>
<dbReference type="AlphaFoldDB" id="A0A2J6PZZ4"/>
<reference evidence="1 2" key="1">
    <citation type="submission" date="2016-05" db="EMBL/GenBank/DDBJ databases">
        <title>A degradative enzymes factory behind the ericoid mycorrhizal symbiosis.</title>
        <authorList>
            <consortium name="DOE Joint Genome Institute"/>
            <person name="Martino E."/>
            <person name="Morin E."/>
            <person name="Grelet G."/>
            <person name="Kuo A."/>
            <person name="Kohler A."/>
            <person name="Daghino S."/>
            <person name="Barry K."/>
            <person name="Choi C."/>
            <person name="Cichocki N."/>
            <person name="Clum A."/>
            <person name="Copeland A."/>
            <person name="Hainaut M."/>
            <person name="Haridas S."/>
            <person name="Labutti K."/>
            <person name="Lindquist E."/>
            <person name="Lipzen A."/>
            <person name="Khouja H.-R."/>
            <person name="Murat C."/>
            <person name="Ohm R."/>
            <person name="Olson A."/>
            <person name="Spatafora J."/>
            <person name="Veneault-Fourrey C."/>
            <person name="Henrissat B."/>
            <person name="Grigoriev I."/>
            <person name="Martin F."/>
            <person name="Perotto S."/>
        </authorList>
    </citation>
    <scope>NUCLEOTIDE SEQUENCE [LARGE SCALE GENOMIC DNA]</scope>
    <source>
        <strain evidence="1 2">UAMH 7357</strain>
    </source>
</reference>
<dbReference type="CDD" id="cd02208">
    <property type="entry name" value="cupin_RmlC-like"/>
    <property type="match status" value="1"/>
</dbReference>
<accession>A0A2J6PZZ4</accession>
<proteinExistence type="predicted"/>